<evidence type="ECO:0000313" key="5">
    <source>
        <dbReference type="EMBL" id="CAI9268999.1"/>
    </source>
</evidence>
<dbReference type="GO" id="GO:0009055">
    <property type="term" value="F:electron transfer activity"/>
    <property type="evidence" value="ECO:0007669"/>
    <property type="project" value="InterPro"/>
</dbReference>
<dbReference type="SUPFAM" id="SSF49503">
    <property type="entry name" value="Cupredoxins"/>
    <property type="match status" value="1"/>
</dbReference>
<keyword evidence="6" id="KW-1185">Reference proteome</keyword>
<evidence type="ECO:0000256" key="2">
    <source>
        <dbReference type="ARBA" id="ARBA00023180"/>
    </source>
</evidence>
<keyword evidence="1" id="KW-1015">Disulfide bond</keyword>
<dbReference type="Proteomes" id="UP001177003">
    <property type="component" value="Chromosome 1"/>
</dbReference>
<dbReference type="InterPro" id="IPR008972">
    <property type="entry name" value="Cupredoxin"/>
</dbReference>
<evidence type="ECO:0000259" key="4">
    <source>
        <dbReference type="PROSITE" id="PS51485"/>
    </source>
</evidence>
<accession>A0AA35V253</accession>
<dbReference type="EMBL" id="OX465077">
    <property type="protein sequence ID" value="CAI9268999.1"/>
    <property type="molecule type" value="Genomic_DNA"/>
</dbReference>
<gene>
    <name evidence="5" type="ORF">LSALG_LOCUS9393</name>
</gene>
<feature type="chain" id="PRO_5041218096" description="Phytocyanin domain-containing protein" evidence="3">
    <location>
        <begin position="27"/>
        <end position="140"/>
    </location>
</feature>
<protein>
    <recommendedName>
        <fullName evidence="4">Phytocyanin domain-containing protein</fullName>
    </recommendedName>
</protein>
<evidence type="ECO:0000256" key="3">
    <source>
        <dbReference type="SAM" id="SignalP"/>
    </source>
</evidence>
<feature type="domain" description="Phytocyanin" evidence="4">
    <location>
        <begin position="27"/>
        <end position="129"/>
    </location>
</feature>
<keyword evidence="3" id="KW-0732">Signal</keyword>
<evidence type="ECO:0000313" key="6">
    <source>
        <dbReference type="Proteomes" id="UP001177003"/>
    </source>
</evidence>
<dbReference type="PANTHER" id="PTHR33021:SF488">
    <property type="entry name" value="PHYTOCYANIN DOMAIN-CONTAINING PROTEIN"/>
    <property type="match status" value="1"/>
</dbReference>
<dbReference type="FunFam" id="2.60.40.420:FF:000034">
    <property type="entry name" value="Cupredoxin superfamily protein"/>
    <property type="match status" value="1"/>
</dbReference>
<feature type="signal peptide" evidence="3">
    <location>
        <begin position="1"/>
        <end position="26"/>
    </location>
</feature>
<keyword evidence="2" id="KW-0325">Glycoprotein</keyword>
<dbReference type="AlphaFoldDB" id="A0AA35V253"/>
<sequence>MARLKSSLLLLMALVVASMDYKGSAAIQYIVGESKGWTVPQNPSFYDWWSRFYTFKINDVLVFNFTNGVYNVAEVTKEAYTNCDGRNPISLQTTSPARFTISNAANHYYICTIGQNCMHSQKLAIKVSTADNNLSAMSLH</sequence>
<organism evidence="5 6">
    <name type="scientific">Lactuca saligna</name>
    <name type="common">Willowleaf lettuce</name>
    <dbReference type="NCBI Taxonomy" id="75948"/>
    <lineage>
        <taxon>Eukaryota</taxon>
        <taxon>Viridiplantae</taxon>
        <taxon>Streptophyta</taxon>
        <taxon>Embryophyta</taxon>
        <taxon>Tracheophyta</taxon>
        <taxon>Spermatophyta</taxon>
        <taxon>Magnoliopsida</taxon>
        <taxon>eudicotyledons</taxon>
        <taxon>Gunneridae</taxon>
        <taxon>Pentapetalae</taxon>
        <taxon>asterids</taxon>
        <taxon>campanulids</taxon>
        <taxon>Asterales</taxon>
        <taxon>Asteraceae</taxon>
        <taxon>Cichorioideae</taxon>
        <taxon>Cichorieae</taxon>
        <taxon>Lactucinae</taxon>
        <taxon>Lactuca</taxon>
    </lineage>
</organism>
<dbReference type="Pfam" id="PF02298">
    <property type="entry name" value="Cu_bind_like"/>
    <property type="match status" value="1"/>
</dbReference>
<dbReference type="Gene3D" id="2.60.40.420">
    <property type="entry name" value="Cupredoxins - blue copper proteins"/>
    <property type="match status" value="1"/>
</dbReference>
<dbReference type="InterPro" id="IPR039391">
    <property type="entry name" value="Phytocyanin-like"/>
</dbReference>
<proteinExistence type="predicted"/>
<dbReference type="GO" id="GO:0005886">
    <property type="term" value="C:plasma membrane"/>
    <property type="evidence" value="ECO:0007669"/>
    <property type="project" value="TreeGrafter"/>
</dbReference>
<dbReference type="PANTHER" id="PTHR33021">
    <property type="entry name" value="BLUE COPPER PROTEIN"/>
    <property type="match status" value="1"/>
</dbReference>
<evidence type="ECO:0000256" key="1">
    <source>
        <dbReference type="ARBA" id="ARBA00023157"/>
    </source>
</evidence>
<dbReference type="PROSITE" id="PS51485">
    <property type="entry name" value="PHYTOCYANIN"/>
    <property type="match status" value="1"/>
</dbReference>
<reference evidence="5" key="1">
    <citation type="submission" date="2023-04" db="EMBL/GenBank/DDBJ databases">
        <authorList>
            <person name="Vijverberg K."/>
            <person name="Xiong W."/>
            <person name="Schranz E."/>
        </authorList>
    </citation>
    <scope>NUCLEOTIDE SEQUENCE</scope>
</reference>
<dbReference type="InterPro" id="IPR003245">
    <property type="entry name" value="Phytocyanin_dom"/>
</dbReference>
<name>A0AA35V253_LACSI</name>